<proteinExistence type="predicted"/>
<accession>A0A4V6MPX7</accession>
<dbReference type="RefSeq" id="WP_130682809.1">
    <property type="nucleotide sequence ID" value="NZ_JBGEXB010000018.1"/>
</dbReference>
<organism evidence="2 4">
    <name type="scientific">Rhizobium leguminosarum</name>
    <dbReference type="NCBI Taxonomy" id="384"/>
    <lineage>
        <taxon>Bacteria</taxon>
        <taxon>Pseudomonadati</taxon>
        <taxon>Pseudomonadota</taxon>
        <taxon>Alphaproteobacteria</taxon>
        <taxon>Hyphomicrobiales</taxon>
        <taxon>Rhizobiaceae</taxon>
        <taxon>Rhizobium/Agrobacterium group</taxon>
        <taxon>Rhizobium</taxon>
    </lineage>
</organism>
<gene>
    <name evidence="2" type="ORF">ELI03_33635</name>
    <name evidence="1" type="ORF">ELI19_35245</name>
</gene>
<evidence type="ECO:0000313" key="1">
    <source>
        <dbReference type="EMBL" id="TAW13653.1"/>
    </source>
</evidence>
<dbReference type="Proteomes" id="UP000292036">
    <property type="component" value="Unassembled WGS sequence"/>
</dbReference>
<dbReference type="EMBL" id="SIPC01000007">
    <property type="protein sequence ID" value="TAX65295.1"/>
    <property type="molecule type" value="Genomic_DNA"/>
</dbReference>
<sequence>MSKTITKVSAEVRERAIRCCGWEAAPEPVKSPWVRGAFNACTMASHDLRNVLMKYQIYGSKRPLSKSTRVPNCSSTTDQPYRFVRLVVAVVSS</sequence>
<evidence type="ECO:0000313" key="4">
    <source>
        <dbReference type="Proteomes" id="UP000293652"/>
    </source>
</evidence>
<dbReference type="Proteomes" id="UP000293652">
    <property type="component" value="Unassembled WGS sequence"/>
</dbReference>
<reference evidence="3 4" key="1">
    <citation type="submission" date="2019-02" db="EMBL/GenBank/DDBJ databases">
        <title>The genomic architecture of introgression among sibling species of bacteria.</title>
        <authorList>
            <person name="Cavassim M.I.A."/>
            <person name="Moeskjaer S."/>
            <person name="Moslemi C."/>
            <person name="Fields B."/>
            <person name="Bachmann A."/>
            <person name="Vilhjalmsson B."/>
            <person name="Schierup M.H."/>
            <person name="Young J.P.W."/>
            <person name="Andersen S.U."/>
        </authorList>
    </citation>
    <scope>NUCLEOTIDE SEQUENCE [LARGE SCALE GENOMIC DNA]</scope>
    <source>
        <strain evidence="2 4">SM145A</strain>
        <strain evidence="1 3">SM151B</strain>
    </source>
</reference>
<dbReference type="AlphaFoldDB" id="A0A4V6MPX7"/>
<evidence type="ECO:0000313" key="3">
    <source>
        <dbReference type="Proteomes" id="UP000292036"/>
    </source>
</evidence>
<dbReference type="GeneID" id="303219282"/>
<evidence type="ECO:0000313" key="2">
    <source>
        <dbReference type="EMBL" id="TAX65295.1"/>
    </source>
</evidence>
<name>A0A4V6MPX7_RHILE</name>
<comment type="caution">
    <text evidence="2">The sequence shown here is derived from an EMBL/GenBank/DDBJ whole genome shotgun (WGS) entry which is preliminary data.</text>
</comment>
<dbReference type="EMBL" id="SIPS01000014">
    <property type="protein sequence ID" value="TAW13653.1"/>
    <property type="molecule type" value="Genomic_DNA"/>
</dbReference>
<protein>
    <submittedName>
        <fullName evidence="2">Uncharacterized protein</fullName>
    </submittedName>
</protein>